<dbReference type="RefSeq" id="WP_338822635.1">
    <property type="nucleotide sequence ID" value="NZ_CP148067.1"/>
</dbReference>
<gene>
    <name evidence="1" type="ORF">WG617_00065</name>
</gene>
<organism evidence="1 2">
    <name type="scientific">Mycoplasmopsis felifaucium</name>
    <dbReference type="NCBI Taxonomy" id="35768"/>
    <lineage>
        <taxon>Bacteria</taxon>
        <taxon>Bacillati</taxon>
        <taxon>Mycoplasmatota</taxon>
        <taxon>Mycoplasmoidales</taxon>
        <taxon>Metamycoplasmataceae</taxon>
        <taxon>Mycoplasmopsis</taxon>
    </lineage>
</organism>
<evidence type="ECO:0000313" key="2">
    <source>
        <dbReference type="Proteomes" id="UP001477443"/>
    </source>
</evidence>
<reference evidence="1" key="1">
    <citation type="submission" date="2024-03" db="EMBL/GenBank/DDBJ databases">
        <title>Complete genome sequence of Mycoplasma felifaucium Z921 isolated from the trachea of a cheetah.</title>
        <authorList>
            <person name="Spergser J."/>
        </authorList>
    </citation>
    <scope>NUCLEOTIDE SEQUENCE [LARGE SCALE GENOMIC DNA]</scope>
    <source>
        <strain evidence="1">Z921</strain>
    </source>
</reference>
<keyword evidence="2" id="KW-1185">Reference proteome</keyword>
<sequence>MNISKIKINNEIFKYIVLKFLELIETVKSISFLKKGNSIQFDLRIRLMITLSFVLHALGIHNSKKLFLKYKQNKQELKYDIEENKLTFDLLIADMNKNKRNIFLKKIKAVLLLVKCWDRSYLTNYFEFFKIKNENRVFDELSYKSALVVLSKEDSQKKRLAIFGLPCDIYKINYIKTNKCFLNSSKTVMNTVFLPISLKYRSFSQEELNNFNKIDISFWNYKANKKSNNFAL</sequence>
<proteinExistence type="predicted"/>
<protein>
    <submittedName>
        <fullName evidence="1">Uncharacterized protein</fullName>
    </submittedName>
</protein>
<name>A0ABZ2RTT0_9BACT</name>
<evidence type="ECO:0000313" key="1">
    <source>
        <dbReference type="EMBL" id="WXL29045.1"/>
    </source>
</evidence>
<dbReference type="Proteomes" id="UP001477443">
    <property type="component" value="Chromosome"/>
</dbReference>
<accession>A0ABZ2RTT0</accession>
<dbReference type="EMBL" id="CP148067">
    <property type="protein sequence ID" value="WXL29045.1"/>
    <property type="molecule type" value="Genomic_DNA"/>
</dbReference>